<reference evidence="7" key="1">
    <citation type="journal article" date="2019" name="Int. J. Syst. Evol. Microbiol.">
        <title>The Global Catalogue of Microorganisms (GCM) 10K type strain sequencing project: providing services to taxonomists for standard genome sequencing and annotation.</title>
        <authorList>
            <consortium name="The Broad Institute Genomics Platform"/>
            <consortium name="The Broad Institute Genome Sequencing Center for Infectious Disease"/>
            <person name="Wu L."/>
            <person name="Ma J."/>
        </authorList>
    </citation>
    <scope>NUCLEOTIDE SEQUENCE [LARGE SCALE GENOMIC DNA]</scope>
    <source>
        <strain evidence="7">CGMCC 4.7242</strain>
    </source>
</reference>
<dbReference type="Gene3D" id="3.40.190.10">
    <property type="entry name" value="Periplasmic binding protein-like II"/>
    <property type="match status" value="2"/>
</dbReference>
<dbReference type="PANTHER" id="PTHR30346:SF0">
    <property type="entry name" value="HCA OPERON TRANSCRIPTIONAL ACTIVATOR HCAR"/>
    <property type="match status" value="1"/>
</dbReference>
<dbReference type="PROSITE" id="PS50931">
    <property type="entry name" value="HTH_LYSR"/>
    <property type="match status" value="1"/>
</dbReference>
<feature type="domain" description="HTH lysR-type" evidence="5">
    <location>
        <begin position="22"/>
        <end position="79"/>
    </location>
</feature>
<organism evidence="6 7">
    <name type="scientific">Halodurantibacterium flavum</name>
    <dbReference type="NCBI Taxonomy" id="1382802"/>
    <lineage>
        <taxon>Bacteria</taxon>
        <taxon>Pseudomonadati</taxon>
        <taxon>Pseudomonadota</taxon>
        <taxon>Alphaproteobacteria</taxon>
        <taxon>Rhodobacterales</taxon>
        <taxon>Paracoccaceae</taxon>
        <taxon>Halodurantibacterium</taxon>
    </lineage>
</organism>
<keyword evidence="2" id="KW-0805">Transcription regulation</keyword>
<dbReference type="InterPro" id="IPR005119">
    <property type="entry name" value="LysR_subst-bd"/>
</dbReference>
<dbReference type="Pfam" id="PF03466">
    <property type="entry name" value="LysR_substrate"/>
    <property type="match status" value="1"/>
</dbReference>
<dbReference type="PANTHER" id="PTHR30346">
    <property type="entry name" value="TRANSCRIPTIONAL DUAL REGULATOR HCAR-RELATED"/>
    <property type="match status" value="1"/>
</dbReference>
<evidence type="ECO:0000259" key="5">
    <source>
        <dbReference type="PROSITE" id="PS50931"/>
    </source>
</evidence>
<keyword evidence="4" id="KW-0804">Transcription</keyword>
<evidence type="ECO:0000256" key="1">
    <source>
        <dbReference type="ARBA" id="ARBA00009437"/>
    </source>
</evidence>
<dbReference type="InterPro" id="IPR036388">
    <property type="entry name" value="WH-like_DNA-bd_sf"/>
</dbReference>
<sequence length="320" mass="35861">MSKGKHPREATSSDHFGKAKDFDFRQIRYVLAAAESTSIRGAADLLGVEPSSVSKAIRDFENRTGVGLFERGQFGTRLTEAGRQFIEQAVPAIRQIWQAIQCAEAAGRVETGRLRVGVITTLAGGFLRELLCRYEAAHAGVRLDIRDGGRQDHIRTIRAHQLDVGFFTGNGEVKGCNTVELWRERVHIALPRSHPLSRLEKLDWSQLVDEVFIVSRFGPGPEIRDYIVRRICDYSTYPMVEYHDVHQETLMHMVAMGKGITPVVEAWRGVTIRDLSLVPLSAEADIVPFSAVWSPANDNPSLQRLISFARELAKQTRADR</sequence>
<proteinExistence type="inferred from homology"/>
<dbReference type="Pfam" id="PF00126">
    <property type="entry name" value="HTH_1"/>
    <property type="match status" value="1"/>
</dbReference>
<dbReference type="SUPFAM" id="SSF46785">
    <property type="entry name" value="Winged helix' DNA-binding domain"/>
    <property type="match status" value="1"/>
</dbReference>
<dbReference type="RefSeq" id="WP_390265986.1">
    <property type="nucleotide sequence ID" value="NZ_JBHUGH010000038.1"/>
</dbReference>
<keyword evidence="3" id="KW-0238">DNA-binding</keyword>
<keyword evidence="7" id="KW-1185">Reference proteome</keyword>
<evidence type="ECO:0000256" key="2">
    <source>
        <dbReference type="ARBA" id="ARBA00023015"/>
    </source>
</evidence>
<dbReference type="Proteomes" id="UP001597353">
    <property type="component" value="Unassembled WGS sequence"/>
</dbReference>
<protein>
    <submittedName>
        <fullName evidence="6">LysR family transcriptional regulator</fullName>
    </submittedName>
</protein>
<evidence type="ECO:0000313" key="7">
    <source>
        <dbReference type="Proteomes" id="UP001597353"/>
    </source>
</evidence>
<dbReference type="EMBL" id="JBHUGH010000038">
    <property type="protein sequence ID" value="MFD1914539.1"/>
    <property type="molecule type" value="Genomic_DNA"/>
</dbReference>
<dbReference type="InterPro" id="IPR000847">
    <property type="entry name" value="LysR_HTH_N"/>
</dbReference>
<evidence type="ECO:0000313" key="6">
    <source>
        <dbReference type="EMBL" id="MFD1914539.1"/>
    </source>
</evidence>
<dbReference type="Gene3D" id="1.10.10.10">
    <property type="entry name" value="Winged helix-like DNA-binding domain superfamily/Winged helix DNA-binding domain"/>
    <property type="match status" value="1"/>
</dbReference>
<evidence type="ECO:0000256" key="3">
    <source>
        <dbReference type="ARBA" id="ARBA00023125"/>
    </source>
</evidence>
<dbReference type="SUPFAM" id="SSF53850">
    <property type="entry name" value="Periplasmic binding protein-like II"/>
    <property type="match status" value="1"/>
</dbReference>
<evidence type="ECO:0000256" key="4">
    <source>
        <dbReference type="ARBA" id="ARBA00023163"/>
    </source>
</evidence>
<dbReference type="CDD" id="cd08414">
    <property type="entry name" value="PBP2_LTTR_aromatics_like"/>
    <property type="match status" value="1"/>
</dbReference>
<dbReference type="InterPro" id="IPR036390">
    <property type="entry name" value="WH_DNA-bd_sf"/>
</dbReference>
<accession>A0ABW4SCM4</accession>
<comment type="similarity">
    <text evidence="1">Belongs to the LysR transcriptional regulatory family.</text>
</comment>
<gene>
    <name evidence="6" type="ORF">ACFSGJ_20250</name>
</gene>
<name>A0ABW4SCM4_9RHOB</name>
<comment type="caution">
    <text evidence="6">The sequence shown here is derived from an EMBL/GenBank/DDBJ whole genome shotgun (WGS) entry which is preliminary data.</text>
</comment>